<evidence type="ECO:0000313" key="2">
    <source>
        <dbReference type="Proteomes" id="UP000199245"/>
    </source>
</evidence>
<protein>
    <submittedName>
        <fullName evidence="1">Uncharacterized protein</fullName>
    </submittedName>
</protein>
<name>A0A1G7K8Q5_9BRAD</name>
<dbReference type="AlphaFoldDB" id="A0A1G7K8Q5"/>
<proteinExistence type="predicted"/>
<organism evidence="1 2">
    <name type="scientific">Bradyrhizobium brasilense</name>
    <dbReference type="NCBI Taxonomy" id="1419277"/>
    <lineage>
        <taxon>Bacteria</taxon>
        <taxon>Pseudomonadati</taxon>
        <taxon>Pseudomonadota</taxon>
        <taxon>Alphaproteobacteria</taxon>
        <taxon>Hyphomicrobiales</taxon>
        <taxon>Nitrobacteraceae</taxon>
        <taxon>Bradyrhizobium</taxon>
    </lineage>
</organism>
<accession>A0A1G7K8Q5</accession>
<reference evidence="1 2" key="1">
    <citation type="submission" date="2016-10" db="EMBL/GenBank/DDBJ databases">
        <authorList>
            <person name="de Groot N.N."/>
        </authorList>
    </citation>
    <scope>NUCLEOTIDE SEQUENCE [LARGE SCALE GENOMIC DNA]</scope>
    <source>
        <strain evidence="1 2">R5</strain>
    </source>
</reference>
<dbReference type="Proteomes" id="UP000199245">
    <property type="component" value="Unassembled WGS sequence"/>
</dbReference>
<gene>
    <name evidence="1" type="ORF">SAMN05216337_105167</name>
</gene>
<feature type="non-terminal residue" evidence="1">
    <location>
        <position position="50"/>
    </location>
</feature>
<sequence>MRALRQFKREIMTKSTRDGFDVHQDITSRIVQAIEAGAGTFVLPWHQGAS</sequence>
<dbReference type="EMBL" id="FMZW01000051">
    <property type="protein sequence ID" value="SDF33249.1"/>
    <property type="molecule type" value="Genomic_DNA"/>
</dbReference>
<evidence type="ECO:0000313" key="1">
    <source>
        <dbReference type="EMBL" id="SDF33249.1"/>
    </source>
</evidence>